<protein>
    <submittedName>
        <fullName evidence="1">Uncharacterized protein</fullName>
    </submittedName>
</protein>
<proteinExistence type="predicted"/>
<evidence type="ECO:0000313" key="2">
    <source>
        <dbReference type="Proteomes" id="UP000603457"/>
    </source>
</evidence>
<accession>A0ABR8FW08</accession>
<comment type="caution">
    <text evidence="1">The sequence shown here is derived from an EMBL/GenBank/DDBJ whole genome shotgun (WGS) entry which is preliminary data.</text>
</comment>
<organism evidence="1 2">
    <name type="scientific">Nostoc spongiaeforme FACHB-130</name>
    <dbReference type="NCBI Taxonomy" id="1357510"/>
    <lineage>
        <taxon>Bacteria</taxon>
        <taxon>Bacillati</taxon>
        <taxon>Cyanobacteriota</taxon>
        <taxon>Cyanophyceae</taxon>
        <taxon>Nostocales</taxon>
        <taxon>Nostocaceae</taxon>
        <taxon>Nostoc</taxon>
    </lineage>
</organism>
<dbReference type="EMBL" id="JACJTB010000016">
    <property type="protein sequence ID" value="MBD2595506.1"/>
    <property type="molecule type" value="Genomic_DNA"/>
</dbReference>
<reference evidence="1 2" key="1">
    <citation type="journal article" date="2020" name="ISME J.">
        <title>Comparative genomics reveals insights into cyanobacterial evolution and habitat adaptation.</title>
        <authorList>
            <person name="Chen M.Y."/>
            <person name="Teng W.K."/>
            <person name="Zhao L."/>
            <person name="Hu C.X."/>
            <person name="Zhou Y.K."/>
            <person name="Han B.P."/>
            <person name="Song L.R."/>
            <person name="Shu W.S."/>
        </authorList>
    </citation>
    <scope>NUCLEOTIDE SEQUENCE [LARGE SCALE GENOMIC DNA]</scope>
    <source>
        <strain evidence="1 2">FACHB-130</strain>
    </source>
</reference>
<gene>
    <name evidence="1" type="ORF">H6G74_14375</name>
</gene>
<sequence length="87" mass="9927">MRVNSLTTDLTLNLDINVKVKQLFFYKTYAQRMGIRVWEVWEDGEEIFPPTLPTLPTLPTPPYLFTLPKPLIFNSYLPGGIVNGTLA</sequence>
<keyword evidence="2" id="KW-1185">Reference proteome</keyword>
<evidence type="ECO:0000313" key="1">
    <source>
        <dbReference type="EMBL" id="MBD2595506.1"/>
    </source>
</evidence>
<dbReference type="Proteomes" id="UP000603457">
    <property type="component" value="Unassembled WGS sequence"/>
</dbReference>
<name>A0ABR8FW08_9NOSO</name>
<dbReference type="RefSeq" id="WP_190968295.1">
    <property type="nucleotide sequence ID" value="NZ_JACJTB010000016.1"/>
</dbReference>